<keyword evidence="2" id="KW-1185">Reference proteome</keyword>
<name>A0A173GD77_9CAUD</name>
<protein>
    <submittedName>
        <fullName evidence="1">Tail fibers protein</fullName>
    </submittedName>
</protein>
<dbReference type="Pfam" id="PF17212">
    <property type="entry name" value="Tube"/>
    <property type="match status" value="1"/>
</dbReference>
<dbReference type="OrthoDB" id="8156at10239"/>
<reference evidence="1 2" key="1">
    <citation type="submission" date="2016-04" db="EMBL/GenBank/DDBJ databases">
        <title>Complete genome of Pseudomonas fluorescens phage VSW-3.</title>
        <authorList>
            <person name="Zhang C.-J."/>
            <person name="Wei Y.-L."/>
            <person name="Ji X.-L."/>
        </authorList>
    </citation>
    <scope>NUCLEOTIDE SEQUENCE [LARGE SCALE GENOMIC DNA]</scope>
</reference>
<dbReference type="EMBL" id="KX066068">
    <property type="protein sequence ID" value="ANH51098.1"/>
    <property type="molecule type" value="Genomic_DNA"/>
</dbReference>
<dbReference type="InterPro" id="IPR033767">
    <property type="entry name" value="Tail_Gp11"/>
</dbReference>
<accession>A0A173GD77</accession>
<dbReference type="Proteomes" id="UP000222360">
    <property type="component" value="Segment"/>
</dbReference>
<sequence length="179" mass="20353">MGEEPINSMAEENAFVNSAKFALENATSNVQSEGWWFNKECTKMIPDADGYYTVPADIIDLDIDSNPKWLAVRGNRLYNTAEGDYLLGKQEYRANIIRLLDFDDCPFHAKRLIKAMTVLLFQQSYDGDAQKIKEAEQEYSMAYQLAKSQHIRAVKANFGTKAARMAKMNGGQIRLRTPR</sequence>
<organism evidence="1 2">
    <name type="scientific">Pseudomonas phage VSW-3</name>
    <dbReference type="NCBI Taxonomy" id="1852562"/>
    <lineage>
        <taxon>Viruses</taxon>
        <taxon>Duplodnaviria</taxon>
        <taxon>Heunggongvirae</taxon>
        <taxon>Uroviricota</taxon>
        <taxon>Caudoviricetes</taxon>
        <taxon>Autographivirales</taxon>
        <taxon>Autonotataviridae</taxon>
        <taxon>Napahaivirus</taxon>
        <taxon>Napahaivirus VSW3</taxon>
    </lineage>
</organism>
<evidence type="ECO:0000313" key="1">
    <source>
        <dbReference type="EMBL" id="ANH51098.1"/>
    </source>
</evidence>
<gene>
    <name evidence="1" type="ORF">VSW3_22</name>
</gene>
<evidence type="ECO:0000313" key="2">
    <source>
        <dbReference type="Proteomes" id="UP000222360"/>
    </source>
</evidence>
<proteinExistence type="predicted"/>